<dbReference type="GO" id="GO:0062129">
    <property type="term" value="C:chitin-based extracellular matrix"/>
    <property type="evidence" value="ECO:0007669"/>
    <property type="project" value="TreeGrafter"/>
</dbReference>
<keyword evidence="1 2" id="KW-0193">Cuticle</keyword>
<dbReference type="PANTHER" id="PTHR10380">
    <property type="entry name" value="CUTICLE PROTEIN"/>
    <property type="match status" value="1"/>
</dbReference>
<protein>
    <submittedName>
        <fullName evidence="3">Endocuticle structural glycoprotein SgAbd-9</fullName>
    </submittedName>
</protein>
<dbReference type="EMBL" id="KK852994">
    <property type="protein sequence ID" value="KDR12720.1"/>
    <property type="molecule type" value="Genomic_DNA"/>
</dbReference>
<dbReference type="InParanoid" id="A0A067QSR0"/>
<dbReference type="GO" id="GO:0008010">
    <property type="term" value="F:structural constituent of chitin-based larval cuticle"/>
    <property type="evidence" value="ECO:0007669"/>
    <property type="project" value="TreeGrafter"/>
</dbReference>
<dbReference type="InterPro" id="IPR000618">
    <property type="entry name" value="Insect_cuticle"/>
</dbReference>
<dbReference type="Proteomes" id="UP000027135">
    <property type="component" value="Unassembled WGS sequence"/>
</dbReference>
<gene>
    <name evidence="3" type="ORF">L798_12512</name>
</gene>
<evidence type="ECO:0000256" key="1">
    <source>
        <dbReference type="ARBA" id="ARBA00022460"/>
    </source>
</evidence>
<reference evidence="3 4" key="1">
    <citation type="journal article" date="2014" name="Nat. Commun.">
        <title>Molecular traces of alternative social organization in a termite genome.</title>
        <authorList>
            <person name="Terrapon N."/>
            <person name="Li C."/>
            <person name="Robertson H.M."/>
            <person name="Ji L."/>
            <person name="Meng X."/>
            <person name="Booth W."/>
            <person name="Chen Z."/>
            <person name="Childers C.P."/>
            <person name="Glastad K.M."/>
            <person name="Gokhale K."/>
            <person name="Gowin J."/>
            <person name="Gronenberg W."/>
            <person name="Hermansen R.A."/>
            <person name="Hu H."/>
            <person name="Hunt B.G."/>
            <person name="Huylmans A.K."/>
            <person name="Khalil S.M."/>
            <person name="Mitchell R.D."/>
            <person name="Munoz-Torres M.C."/>
            <person name="Mustard J.A."/>
            <person name="Pan H."/>
            <person name="Reese J.T."/>
            <person name="Scharf M.E."/>
            <person name="Sun F."/>
            <person name="Vogel H."/>
            <person name="Xiao J."/>
            <person name="Yang W."/>
            <person name="Yang Z."/>
            <person name="Yang Z."/>
            <person name="Zhou J."/>
            <person name="Zhu J."/>
            <person name="Brent C.S."/>
            <person name="Elsik C.G."/>
            <person name="Goodisman M.A."/>
            <person name="Liberles D.A."/>
            <person name="Roe R.M."/>
            <person name="Vargo E.L."/>
            <person name="Vilcinskas A."/>
            <person name="Wang J."/>
            <person name="Bornberg-Bauer E."/>
            <person name="Korb J."/>
            <person name="Zhang G."/>
            <person name="Liebig J."/>
        </authorList>
    </citation>
    <scope>NUCLEOTIDE SEQUENCE [LARGE SCALE GENOMIC DNA]</scope>
    <source>
        <tissue evidence="3">Whole organism</tissue>
    </source>
</reference>
<feature type="non-terminal residue" evidence="3">
    <location>
        <position position="1"/>
    </location>
</feature>
<evidence type="ECO:0000313" key="4">
    <source>
        <dbReference type="Proteomes" id="UP000027135"/>
    </source>
</evidence>
<feature type="non-terminal residue" evidence="3">
    <location>
        <position position="189"/>
    </location>
</feature>
<evidence type="ECO:0000313" key="3">
    <source>
        <dbReference type="EMBL" id="KDR12720.1"/>
    </source>
</evidence>
<keyword evidence="4" id="KW-1185">Reference proteome</keyword>
<dbReference type="PRINTS" id="PR00947">
    <property type="entry name" value="CUTICLE"/>
</dbReference>
<accession>A0A067QSR0</accession>
<dbReference type="PANTHER" id="PTHR10380:SF173">
    <property type="entry name" value="CUTICULAR PROTEIN 47EF, ISOFORM C-RELATED"/>
    <property type="match status" value="1"/>
</dbReference>
<dbReference type="InterPro" id="IPR031311">
    <property type="entry name" value="CHIT_BIND_RR_consensus"/>
</dbReference>
<organism evidence="3 4">
    <name type="scientific">Zootermopsis nevadensis</name>
    <name type="common">Dampwood termite</name>
    <dbReference type="NCBI Taxonomy" id="136037"/>
    <lineage>
        <taxon>Eukaryota</taxon>
        <taxon>Metazoa</taxon>
        <taxon>Ecdysozoa</taxon>
        <taxon>Arthropoda</taxon>
        <taxon>Hexapoda</taxon>
        <taxon>Insecta</taxon>
        <taxon>Pterygota</taxon>
        <taxon>Neoptera</taxon>
        <taxon>Polyneoptera</taxon>
        <taxon>Dictyoptera</taxon>
        <taxon>Blattodea</taxon>
        <taxon>Blattoidea</taxon>
        <taxon>Termitoidae</taxon>
        <taxon>Termopsidae</taxon>
        <taxon>Zootermopsis</taxon>
    </lineage>
</organism>
<dbReference type="AlphaFoldDB" id="A0A067QSR0"/>
<dbReference type="Pfam" id="PF00379">
    <property type="entry name" value="Chitin_bind_4"/>
    <property type="match status" value="2"/>
</dbReference>
<name>A0A067QSR0_ZOONE</name>
<sequence length="189" mass="20570">FLRSFETGNDITREEVGELKNVGTPEELQIVRGSYKYKDPEGNEIVVTYTADENGFVPQGAHFPVPPAIPQEILEALAKNAEEEAKLSEAERAEIDTGRYGYIPIISENFDLNPVDNSYNFNYVTGDGSERHEVGAIENTGTPVEGTAVQGSYLYTAPDGTPVSVNYVADSFGYQPVGPNIHPAIIKAV</sequence>
<dbReference type="FunCoup" id="A0A067QSR0">
    <property type="interactions" value="13"/>
</dbReference>
<dbReference type="PROSITE" id="PS00233">
    <property type="entry name" value="CHIT_BIND_RR_1"/>
    <property type="match status" value="2"/>
</dbReference>
<dbReference type="STRING" id="136037.A0A067QSR0"/>
<dbReference type="PROSITE" id="PS51155">
    <property type="entry name" value="CHIT_BIND_RR_2"/>
    <property type="match status" value="2"/>
</dbReference>
<evidence type="ECO:0000256" key="2">
    <source>
        <dbReference type="PROSITE-ProRule" id="PRU00497"/>
    </source>
</evidence>
<dbReference type="OMA" id="GFQPQVC"/>
<dbReference type="InterPro" id="IPR050468">
    <property type="entry name" value="Cuticle_Struct_Prot"/>
</dbReference>
<proteinExistence type="predicted"/>